<evidence type="ECO:0000313" key="2">
    <source>
        <dbReference type="EMBL" id="KAG9188283.1"/>
    </source>
</evidence>
<dbReference type="EMBL" id="JAANER010000006">
    <property type="protein sequence ID" value="KAG9188283.1"/>
    <property type="molecule type" value="Genomic_DNA"/>
</dbReference>
<organism evidence="2 3">
    <name type="scientific">Alternaria panax</name>
    <dbReference type="NCBI Taxonomy" id="48097"/>
    <lineage>
        <taxon>Eukaryota</taxon>
        <taxon>Fungi</taxon>
        <taxon>Dikarya</taxon>
        <taxon>Ascomycota</taxon>
        <taxon>Pezizomycotina</taxon>
        <taxon>Dothideomycetes</taxon>
        <taxon>Pleosporomycetidae</taxon>
        <taxon>Pleosporales</taxon>
        <taxon>Pleosporineae</taxon>
        <taxon>Pleosporaceae</taxon>
        <taxon>Alternaria</taxon>
        <taxon>Alternaria sect. Panax</taxon>
    </lineage>
</organism>
<comment type="caution">
    <text evidence="2">The sequence shown here is derived from an EMBL/GenBank/DDBJ whole genome shotgun (WGS) entry which is preliminary data.</text>
</comment>
<proteinExistence type="predicted"/>
<accession>A0AAD4FG47</accession>
<feature type="region of interest" description="Disordered" evidence="1">
    <location>
        <begin position="59"/>
        <end position="117"/>
    </location>
</feature>
<name>A0AAD4FG47_9PLEO</name>
<feature type="compositionally biased region" description="Low complexity" evidence="1">
    <location>
        <begin position="90"/>
        <end position="117"/>
    </location>
</feature>
<dbReference type="Proteomes" id="UP001199106">
    <property type="component" value="Unassembled WGS sequence"/>
</dbReference>
<gene>
    <name evidence="2" type="ORF">G6011_02206</name>
</gene>
<evidence type="ECO:0000313" key="3">
    <source>
        <dbReference type="Proteomes" id="UP001199106"/>
    </source>
</evidence>
<dbReference type="AlphaFoldDB" id="A0AAD4FG47"/>
<reference evidence="2" key="1">
    <citation type="submission" date="2021-07" db="EMBL/GenBank/DDBJ databases">
        <title>Genome Resource of American Ginseng Black Spot Pathogen Alternaria panax.</title>
        <authorList>
            <person name="Qiu C."/>
            <person name="Wang W."/>
            <person name="Liu Z."/>
        </authorList>
    </citation>
    <scope>NUCLEOTIDE SEQUENCE</scope>
    <source>
        <strain evidence="2">BNCC115425</strain>
    </source>
</reference>
<evidence type="ECO:0000256" key="1">
    <source>
        <dbReference type="SAM" id="MobiDB-lite"/>
    </source>
</evidence>
<protein>
    <submittedName>
        <fullName evidence="2">Uncharacterized protein</fullName>
    </submittedName>
</protein>
<keyword evidence="3" id="KW-1185">Reference proteome</keyword>
<sequence>MAFFSWNGATKIESWVVYTSNANNPRTWTNVTVARRSGFETTVELSDVQLEGFVRGKAVSSDGTASGWTMASDGNELYDAPDDVDETGLATTPTSSASSASNPAPSNTEAVPSSTSSDAAARATHGVTEQVYVAVVVVVGGLALA</sequence>